<name>A0AAD7K2B2_9AGAR</name>
<dbReference type="AlphaFoldDB" id="A0AAD7K2B2"/>
<evidence type="ECO:0000313" key="2">
    <source>
        <dbReference type="Proteomes" id="UP001215280"/>
    </source>
</evidence>
<gene>
    <name evidence="1" type="ORF">DFH07DRAFT_32103</name>
</gene>
<keyword evidence="2" id="KW-1185">Reference proteome</keyword>
<organism evidence="1 2">
    <name type="scientific">Mycena maculata</name>
    <dbReference type="NCBI Taxonomy" id="230809"/>
    <lineage>
        <taxon>Eukaryota</taxon>
        <taxon>Fungi</taxon>
        <taxon>Dikarya</taxon>
        <taxon>Basidiomycota</taxon>
        <taxon>Agaricomycotina</taxon>
        <taxon>Agaricomycetes</taxon>
        <taxon>Agaricomycetidae</taxon>
        <taxon>Agaricales</taxon>
        <taxon>Marasmiineae</taxon>
        <taxon>Mycenaceae</taxon>
        <taxon>Mycena</taxon>
    </lineage>
</organism>
<proteinExistence type="predicted"/>
<sequence length="106" mass="11786">MMSATYTDLMMKKFSADNPDDAFPGLVRTPMMIPKHWALKPFLPLISTAAFTVEPEVCAEYQLSALFDSTPGFTRRGAKGDNIGYEAANPENVRQLWDHTVGAMKD</sequence>
<dbReference type="EMBL" id="JARJLG010000011">
    <property type="protein sequence ID" value="KAJ7776882.1"/>
    <property type="molecule type" value="Genomic_DNA"/>
</dbReference>
<reference evidence="1" key="1">
    <citation type="submission" date="2023-03" db="EMBL/GenBank/DDBJ databases">
        <title>Massive genome expansion in bonnet fungi (Mycena s.s.) driven by repeated elements and novel gene families across ecological guilds.</title>
        <authorList>
            <consortium name="Lawrence Berkeley National Laboratory"/>
            <person name="Harder C.B."/>
            <person name="Miyauchi S."/>
            <person name="Viragh M."/>
            <person name="Kuo A."/>
            <person name="Thoen E."/>
            <person name="Andreopoulos B."/>
            <person name="Lu D."/>
            <person name="Skrede I."/>
            <person name="Drula E."/>
            <person name="Henrissat B."/>
            <person name="Morin E."/>
            <person name="Kohler A."/>
            <person name="Barry K."/>
            <person name="LaButti K."/>
            <person name="Morin E."/>
            <person name="Salamov A."/>
            <person name="Lipzen A."/>
            <person name="Mereny Z."/>
            <person name="Hegedus B."/>
            <person name="Baldrian P."/>
            <person name="Stursova M."/>
            <person name="Weitz H."/>
            <person name="Taylor A."/>
            <person name="Grigoriev I.V."/>
            <person name="Nagy L.G."/>
            <person name="Martin F."/>
            <person name="Kauserud H."/>
        </authorList>
    </citation>
    <scope>NUCLEOTIDE SEQUENCE</scope>
    <source>
        <strain evidence="1">CBHHK188m</strain>
    </source>
</reference>
<protein>
    <submittedName>
        <fullName evidence="1">Uncharacterized protein</fullName>
    </submittedName>
</protein>
<evidence type="ECO:0000313" key="1">
    <source>
        <dbReference type="EMBL" id="KAJ7776882.1"/>
    </source>
</evidence>
<comment type="caution">
    <text evidence="1">The sequence shown here is derived from an EMBL/GenBank/DDBJ whole genome shotgun (WGS) entry which is preliminary data.</text>
</comment>
<dbReference type="Proteomes" id="UP001215280">
    <property type="component" value="Unassembled WGS sequence"/>
</dbReference>
<accession>A0AAD7K2B2</accession>